<feature type="non-terminal residue" evidence="1">
    <location>
        <position position="218"/>
    </location>
</feature>
<evidence type="ECO:0000313" key="1">
    <source>
        <dbReference type="EMBL" id="CAG8686424.1"/>
    </source>
</evidence>
<proteinExistence type="predicted"/>
<accession>A0ACA9P123</accession>
<keyword evidence="2" id="KW-1185">Reference proteome</keyword>
<reference evidence="1" key="1">
    <citation type="submission" date="2021-06" db="EMBL/GenBank/DDBJ databases">
        <authorList>
            <person name="Kallberg Y."/>
            <person name="Tangrot J."/>
            <person name="Rosling A."/>
        </authorList>
    </citation>
    <scope>NUCLEOTIDE SEQUENCE</scope>
    <source>
        <strain evidence="1">CL356</strain>
    </source>
</reference>
<comment type="caution">
    <text evidence="1">The sequence shown here is derived from an EMBL/GenBank/DDBJ whole genome shotgun (WGS) entry which is preliminary data.</text>
</comment>
<gene>
    <name evidence="1" type="ORF">ACOLOM_LOCUS9588</name>
</gene>
<protein>
    <submittedName>
        <fullName evidence="1">5244_t:CDS:1</fullName>
    </submittedName>
</protein>
<dbReference type="Proteomes" id="UP000789525">
    <property type="component" value="Unassembled WGS sequence"/>
</dbReference>
<dbReference type="EMBL" id="CAJVPT010028175">
    <property type="protein sequence ID" value="CAG8686424.1"/>
    <property type="molecule type" value="Genomic_DNA"/>
</dbReference>
<organism evidence="1 2">
    <name type="scientific">Acaulospora colombiana</name>
    <dbReference type="NCBI Taxonomy" id="27376"/>
    <lineage>
        <taxon>Eukaryota</taxon>
        <taxon>Fungi</taxon>
        <taxon>Fungi incertae sedis</taxon>
        <taxon>Mucoromycota</taxon>
        <taxon>Glomeromycotina</taxon>
        <taxon>Glomeromycetes</taxon>
        <taxon>Diversisporales</taxon>
        <taxon>Acaulosporaceae</taxon>
        <taxon>Acaulospora</taxon>
    </lineage>
</organism>
<name>A0ACA9P123_9GLOM</name>
<sequence length="218" mass="24412">MRNTTRVVIDFALLTVIYLLLFLGVQSRKQLVAGSRRIYYNEQADAIIRSQDYVPPELSIQYWSLYKGPQVYVQKDVKATAVKGRLEALECSSQPPSDLFRKSLCPSSTHEHSTGIQEGNLDLELRCVQTQEEMRYRILRTWFPDAGGPGSISQLLMLKEFMARLAFDLGVDVEEVYPADHIDLMGGVGFGGLSALLLGRLRMHVDEAMDELAAIGNA</sequence>
<evidence type="ECO:0000313" key="2">
    <source>
        <dbReference type="Proteomes" id="UP000789525"/>
    </source>
</evidence>